<dbReference type="PANTHER" id="PTHR37820">
    <property type="entry name" value="CELL DIVISION PROTEIN DIVIB"/>
    <property type="match status" value="1"/>
</dbReference>
<dbReference type="InterPro" id="IPR005548">
    <property type="entry name" value="Cell_div_FtsQ/DivIB_C"/>
</dbReference>
<evidence type="ECO:0000256" key="1">
    <source>
        <dbReference type="ARBA" id="ARBA00004370"/>
    </source>
</evidence>
<feature type="compositionally biased region" description="Low complexity" evidence="9">
    <location>
        <begin position="13"/>
        <end position="22"/>
    </location>
</feature>
<evidence type="ECO:0000256" key="6">
    <source>
        <dbReference type="ARBA" id="ARBA00023136"/>
    </source>
</evidence>
<evidence type="ECO:0000256" key="3">
    <source>
        <dbReference type="ARBA" id="ARBA00022618"/>
    </source>
</evidence>
<evidence type="ECO:0000313" key="11">
    <source>
        <dbReference type="Proteomes" id="UP000192801"/>
    </source>
</evidence>
<dbReference type="Pfam" id="PF08478">
    <property type="entry name" value="POTRA_1"/>
    <property type="match status" value="1"/>
</dbReference>
<protein>
    <recommendedName>
        <fullName evidence="8">Cell division protein FtsQ</fullName>
    </recommendedName>
</protein>
<evidence type="ECO:0000256" key="9">
    <source>
        <dbReference type="SAM" id="MobiDB-lite"/>
    </source>
</evidence>
<dbReference type="InterPro" id="IPR013685">
    <property type="entry name" value="POTRA_FtsQ_type"/>
</dbReference>
<comment type="subcellular location">
    <subcellularLocation>
        <location evidence="8">Cell membrane</location>
        <topology evidence="8">Single-pass type II membrane protein</topology>
    </subcellularLocation>
    <subcellularLocation>
        <location evidence="1">Membrane</location>
    </subcellularLocation>
    <text evidence="8">Localizes to the division septum.</text>
</comment>
<dbReference type="Pfam" id="PF03799">
    <property type="entry name" value="FtsQ_DivIB_C"/>
    <property type="match status" value="1"/>
</dbReference>
<dbReference type="Gene3D" id="3.10.20.310">
    <property type="entry name" value="membrane protein fhac"/>
    <property type="match status" value="1"/>
</dbReference>
<keyword evidence="5 8" id="KW-1133">Transmembrane helix</keyword>
<dbReference type="GO" id="GO:0090529">
    <property type="term" value="P:cell septum assembly"/>
    <property type="evidence" value="ECO:0007669"/>
    <property type="project" value="InterPro"/>
</dbReference>
<feature type="compositionally biased region" description="Acidic residues" evidence="9">
    <location>
        <begin position="23"/>
        <end position="34"/>
    </location>
</feature>
<feature type="region of interest" description="Disordered" evidence="9">
    <location>
        <begin position="1"/>
        <end position="57"/>
    </location>
</feature>
<keyword evidence="4 8" id="KW-0812">Transmembrane</keyword>
<dbReference type="Proteomes" id="UP000192801">
    <property type="component" value="Unassembled WGS sequence"/>
</dbReference>
<evidence type="ECO:0000256" key="8">
    <source>
        <dbReference type="HAMAP-Rule" id="MF_00911"/>
    </source>
</evidence>
<organism evidence="10 11">
    <name type="scientific">Mycolicibacterium insubricum</name>
    <dbReference type="NCBI Taxonomy" id="444597"/>
    <lineage>
        <taxon>Bacteria</taxon>
        <taxon>Bacillati</taxon>
        <taxon>Actinomycetota</taxon>
        <taxon>Actinomycetes</taxon>
        <taxon>Mycobacteriales</taxon>
        <taxon>Mycobacteriaceae</taxon>
        <taxon>Mycolicibacterium</taxon>
    </lineage>
</organism>
<evidence type="ECO:0000256" key="2">
    <source>
        <dbReference type="ARBA" id="ARBA00022475"/>
    </source>
</evidence>
<dbReference type="GO" id="GO:0043093">
    <property type="term" value="P:FtsZ-dependent cytokinesis"/>
    <property type="evidence" value="ECO:0007669"/>
    <property type="project" value="UniProtKB-UniRule"/>
</dbReference>
<dbReference type="GO" id="GO:0032153">
    <property type="term" value="C:cell division site"/>
    <property type="evidence" value="ECO:0007669"/>
    <property type="project" value="UniProtKB-UniRule"/>
</dbReference>
<keyword evidence="3 8" id="KW-0132">Cell division</keyword>
<evidence type="ECO:0000256" key="5">
    <source>
        <dbReference type="ARBA" id="ARBA00022989"/>
    </source>
</evidence>
<comment type="caution">
    <text evidence="10">The sequence shown here is derived from an EMBL/GenBank/DDBJ whole genome shotgun (WGS) entry which is preliminary data.</text>
</comment>
<comment type="function">
    <text evidence="8">Essential cell division protein.</text>
</comment>
<keyword evidence="11" id="KW-1185">Reference proteome</keyword>
<dbReference type="PANTHER" id="PTHR37820:SF1">
    <property type="entry name" value="CELL DIVISION PROTEIN FTSQ"/>
    <property type="match status" value="1"/>
</dbReference>
<keyword evidence="7 8" id="KW-0131">Cell cycle</keyword>
<dbReference type="InterPro" id="IPR050487">
    <property type="entry name" value="FtsQ_DivIB"/>
</dbReference>
<evidence type="ECO:0000313" key="10">
    <source>
        <dbReference type="EMBL" id="ORA72374.1"/>
    </source>
</evidence>
<dbReference type="InterPro" id="IPR026579">
    <property type="entry name" value="FtsQ"/>
</dbReference>
<sequence length="308" mass="32989">MVSDEPDPDAADDLAGQQAAQEAEQDAGPEEDSAGADFEGPRRRERRERAERRALSERARTLERARLEAKRKADAASVEPHRTPSRGVVRGLKALVWAVLAAVLVVGLGLVLYFTPLMSVRSVDVFGTQAVGRDEVLDVAAVPHGLPLLQLDTDAVAARVAGIRRVASARVQREYPSTVRITIAERIPVAMRDFPDGPHVYDRVGVDFGSEDPAQSLPYLDVENPGPGDPSTRAALEVLTTLRPEIAGQVGRVAAPTAAAVTLTLTDGRVVVWGSTDRSQEKAEKLAALLTVPGRSYDVSSPELATVK</sequence>
<feature type="compositionally biased region" description="Acidic residues" evidence="9">
    <location>
        <begin position="1"/>
        <end position="12"/>
    </location>
</feature>
<gene>
    <name evidence="8" type="primary">ftsQ</name>
    <name evidence="10" type="ORF">BST26_05515</name>
</gene>
<dbReference type="STRING" id="444597.BST26_05515"/>
<dbReference type="HAMAP" id="MF_00911">
    <property type="entry name" value="FtsQ_subfam"/>
    <property type="match status" value="1"/>
</dbReference>
<dbReference type="InterPro" id="IPR034746">
    <property type="entry name" value="POTRA"/>
</dbReference>
<dbReference type="EMBL" id="MVHS01000008">
    <property type="protein sequence ID" value="ORA72374.1"/>
    <property type="molecule type" value="Genomic_DNA"/>
</dbReference>
<reference evidence="10 11" key="1">
    <citation type="submission" date="2016-12" db="EMBL/GenBank/DDBJ databases">
        <title>The new phylogeny of genus Mycobacterium.</title>
        <authorList>
            <person name="Tortoli E."/>
            <person name="Trovato A."/>
            <person name="Cirillo D.M."/>
        </authorList>
    </citation>
    <scope>NUCLEOTIDE SEQUENCE [LARGE SCALE GENOMIC DNA]</scope>
    <source>
        <strain evidence="10 11">DSM 45130</strain>
    </source>
</reference>
<feature type="compositionally biased region" description="Basic and acidic residues" evidence="9">
    <location>
        <begin position="39"/>
        <end position="57"/>
    </location>
</feature>
<dbReference type="OrthoDB" id="9790760at2"/>
<keyword evidence="6 8" id="KW-0472">Membrane</keyword>
<dbReference type="PROSITE" id="PS51779">
    <property type="entry name" value="POTRA"/>
    <property type="match status" value="1"/>
</dbReference>
<keyword evidence="2 8" id="KW-1003">Cell membrane</keyword>
<feature type="transmembrane region" description="Helical" evidence="8">
    <location>
        <begin position="94"/>
        <end position="114"/>
    </location>
</feature>
<proteinExistence type="inferred from homology"/>
<evidence type="ECO:0000256" key="7">
    <source>
        <dbReference type="ARBA" id="ARBA00023306"/>
    </source>
</evidence>
<comment type="similarity">
    <text evidence="8">Belongs to the FtsQ/DivIB family. FtsQ subfamily.</text>
</comment>
<name>A0A1X0DJ00_9MYCO</name>
<dbReference type="AlphaFoldDB" id="A0A1X0DJ00"/>
<dbReference type="GO" id="GO:0005886">
    <property type="term" value="C:plasma membrane"/>
    <property type="evidence" value="ECO:0007669"/>
    <property type="project" value="UniProtKB-SubCell"/>
</dbReference>
<evidence type="ECO:0000256" key="4">
    <source>
        <dbReference type="ARBA" id="ARBA00022692"/>
    </source>
</evidence>
<accession>A0A1X0DJ00</accession>